<proteinExistence type="predicted"/>
<dbReference type="PROSITE" id="PS51007">
    <property type="entry name" value="CYTC"/>
    <property type="match status" value="1"/>
</dbReference>
<sequence>MIKAIAIIAMGSLCLGAAVAASDPATEEKPYRIENGKVDGSVYNGYRRYGNSCMQCHGPDGMGSSYAPNLTESLKHLSHEQFTETVINGRQNVNASQQNVMPSFGHVEDVVLYLDDIYGYLKARSDGALGRGRPERIGR</sequence>
<accession>A0A6J4JX03</accession>
<evidence type="ECO:0000259" key="6">
    <source>
        <dbReference type="PROSITE" id="PS51007"/>
    </source>
</evidence>
<feature type="signal peptide" evidence="5">
    <location>
        <begin position="1"/>
        <end position="20"/>
    </location>
</feature>
<evidence type="ECO:0000256" key="2">
    <source>
        <dbReference type="ARBA" id="ARBA00022723"/>
    </source>
</evidence>
<evidence type="ECO:0000256" key="5">
    <source>
        <dbReference type="SAM" id="SignalP"/>
    </source>
</evidence>
<dbReference type="SUPFAM" id="SSF46626">
    <property type="entry name" value="Cytochrome c"/>
    <property type="match status" value="1"/>
</dbReference>
<dbReference type="GO" id="GO:0009055">
    <property type="term" value="F:electron transfer activity"/>
    <property type="evidence" value="ECO:0007669"/>
    <property type="project" value="InterPro"/>
</dbReference>
<dbReference type="Pfam" id="PF13442">
    <property type="entry name" value="Cytochrome_CBB3"/>
    <property type="match status" value="1"/>
</dbReference>
<keyword evidence="1 4" id="KW-0349">Heme</keyword>
<name>A0A6J4JX03_9PROT</name>
<evidence type="ECO:0000256" key="1">
    <source>
        <dbReference type="ARBA" id="ARBA00022617"/>
    </source>
</evidence>
<dbReference type="InterPro" id="IPR036909">
    <property type="entry name" value="Cyt_c-like_dom_sf"/>
</dbReference>
<keyword evidence="5" id="KW-0732">Signal</keyword>
<organism evidence="7">
    <name type="scientific">uncultured Craurococcus sp</name>
    <dbReference type="NCBI Taxonomy" id="1135998"/>
    <lineage>
        <taxon>Bacteria</taxon>
        <taxon>Pseudomonadati</taxon>
        <taxon>Pseudomonadota</taxon>
        <taxon>Alphaproteobacteria</taxon>
        <taxon>Acetobacterales</taxon>
        <taxon>Acetobacteraceae</taxon>
        <taxon>Craurococcus</taxon>
        <taxon>environmental samples</taxon>
    </lineage>
</organism>
<feature type="domain" description="Cytochrome c" evidence="6">
    <location>
        <begin position="40"/>
        <end position="118"/>
    </location>
</feature>
<evidence type="ECO:0000256" key="4">
    <source>
        <dbReference type="PROSITE-ProRule" id="PRU00433"/>
    </source>
</evidence>
<keyword evidence="3 4" id="KW-0408">Iron</keyword>
<evidence type="ECO:0000313" key="7">
    <source>
        <dbReference type="EMBL" id="CAA9289581.1"/>
    </source>
</evidence>
<protein>
    <submittedName>
        <fullName evidence="7">Cytochrome c553i</fullName>
    </submittedName>
</protein>
<evidence type="ECO:0000256" key="3">
    <source>
        <dbReference type="ARBA" id="ARBA00023004"/>
    </source>
</evidence>
<dbReference type="GO" id="GO:0020037">
    <property type="term" value="F:heme binding"/>
    <property type="evidence" value="ECO:0007669"/>
    <property type="project" value="InterPro"/>
</dbReference>
<gene>
    <name evidence="7" type="ORF">AVDCRST_MAG27-4585</name>
</gene>
<dbReference type="InterPro" id="IPR009056">
    <property type="entry name" value="Cyt_c-like_dom"/>
</dbReference>
<dbReference type="Gene3D" id="1.10.760.10">
    <property type="entry name" value="Cytochrome c-like domain"/>
    <property type="match status" value="1"/>
</dbReference>
<dbReference type="AlphaFoldDB" id="A0A6J4JX03"/>
<dbReference type="EMBL" id="CADCTD010000190">
    <property type="protein sequence ID" value="CAA9289581.1"/>
    <property type="molecule type" value="Genomic_DNA"/>
</dbReference>
<reference evidence="7" key="1">
    <citation type="submission" date="2020-02" db="EMBL/GenBank/DDBJ databases">
        <authorList>
            <person name="Meier V. D."/>
        </authorList>
    </citation>
    <scope>NUCLEOTIDE SEQUENCE</scope>
    <source>
        <strain evidence="7">AVDCRST_MAG27</strain>
    </source>
</reference>
<feature type="chain" id="PRO_5026905421" evidence="5">
    <location>
        <begin position="21"/>
        <end position="139"/>
    </location>
</feature>
<keyword evidence="2 4" id="KW-0479">Metal-binding</keyword>
<dbReference type="GO" id="GO:0046872">
    <property type="term" value="F:metal ion binding"/>
    <property type="evidence" value="ECO:0007669"/>
    <property type="project" value="UniProtKB-KW"/>
</dbReference>